<dbReference type="Proteomes" id="UP000662986">
    <property type="component" value="Chromosome"/>
</dbReference>
<dbReference type="RefSeq" id="WP_206009449.1">
    <property type="nucleotide sequence ID" value="NZ_CP070619.1"/>
</dbReference>
<reference evidence="2 3" key="2">
    <citation type="journal article" date="2022" name="Arch. Microbiol.">
        <title>Rhodococcus pseudokoreensis sp. nov. isolated from the rhizosphere of young M26 apple rootstocks.</title>
        <authorList>
            <person name="Kampfer P."/>
            <person name="Glaeser S.P."/>
            <person name="Blom J."/>
            <person name="Wolf J."/>
            <person name="Benning S."/>
            <person name="Schloter M."/>
            <person name="Neumann-Schaal M."/>
        </authorList>
    </citation>
    <scope>NUCLEOTIDE SEQUENCE [LARGE SCALE GENOMIC DNA]</scope>
    <source>
        <strain evidence="2 3">R79</strain>
    </source>
</reference>
<dbReference type="Gene3D" id="3.40.50.1820">
    <property type="entry name" value="alpha/beta hydrolase"/>
    <property type="match status" value="1"/>
</dbReference>
<organism evidence="2 3">
    <name type="scientific">Rhodococcus pseudokoreensis</name>
    <dbReference type="NCBI Taxonomy" id="2811421"/>
    <lineage>
        <taxon>Bacteria</taxon>
        <taxon>Bacillati</taxon>
        <taxon>Actinomycetota</taxon>
        <taxon>Actinomycetes</taxon>
        <taxon>Mycobacteriales</taxon>
        <taxon>Nocardiaceae</taxon>
        <taxon>Rhodococcus</taxon>
    </lineage>
</organism>
<name>A0A974WA38_9NOCA</name>
<protein>
    <submittedName>
        <fullName evidence="2">Alpha/beta hydrolase</fullName>
    </submittedName>
</protein>
<dbReference type="EMBL" id="CP070619">
    <property type="protein sequence ID" value="QSE92988.1"/>
    <property type="molecule type" value="Genomic_DNA"/>
</dbReference>
<evidence type="ECO:0000259" key="1">
    <source>
        <dbReference type="Pfam" id="PF12697"/>
    </source>
</evidence>
<dbReference type="PANTHER" id="PTHR43798:SF33">
    <property type="entry name" value="HYDROLASE, PUTATIVE (AFU_ORTHOLOGUE AFUA_2G14860)-RELATED"/>
    <property type="match status" value="1"/>
</dbReference>
<dbReference type="PANTHER" id="PTHR43798">
    <property type="entry name" value="MONOACYLGLYCEROL LIPASE"/>
    <property type="match status" value="1"/>
</dbReference>
<dbReference type="GO" id="GO:0016787">
    <property type="term" value="F:hydrolase activity"/>
    <property type="evidence" value="ECO:0007669"/>
    <property type="project" value="UniProtKB-KW"/>
</dbReference>
<gene>
    <name evidence="2" type="ORF">JWS13_32555</name>
</gene>
<dbReference type="Pfam" id="PF12697">
    <property type="entry name" value="Abhydrolase_6"/>
    <property type="match status" value="1"/>
</dbReference>
<accession>A0A974WA38</accession>
<proteinExistence type="predicted"/>
<dbReference type="SUPFAM" id="SSF53474">
    <property type="entry name" value="alpha/beta-Hydrolases"/>
    <property type="match status" value="1"/>
</dbReference>
<sequence length="294" mass="32449">MTAKLDVNVEHSWNSAYLTPPRTERVRAGGAEITVNCWEGRSGRGGPDVVLIHGGAAQRQWWDHLAPFINGAGRVVALDLSGHGDSQHREQYTLDAWSDEVADVAETFCRPRPLLVGHSMGGLVAVNAAQRQLDLFGAVLALDSPLRRTSNSYAERRQKIAARPVRSFTSRTEALNGYKTFPPVTVAPAEVMNHITQTAFRRSGDRWALKFDPRIYLRPQVPDDFVRPARIPTWWVQAENGFVDEAMAQRIHESLGPAGALLRVPGASHHLILEQPLAAAWIISLFAQHPGHTG</sequence>
<reference evidence="2 3" key="1">
    <citation type="journal article" date="2021" name="Microbiol. Resour. Announc.">
        <title>Complete Genome Sequences of Two Rhodococcus sp. Strains with Large and Linear Chromosomes, Isolated from Apple Rhizosphere.</title>
        <authorList>
            <person name="Benning S."/>
            <person name="Brugnone N."/>
            <person name="Siani R."/>
            <person name="Kublik S."/>
            <person name="Schloter M."/>
            <person name="Rad V."/>
        </authorList>
    </citation>
    <scope>NUCLEOTIDE SEQUENCE [LARGE SCALE GENOMIC DNA]</scope>
    <source>
        <strain evidence="2 3">R79</strain>
    </source>
</reference>
<keyword evidence="3" id="KW-1185">Reference proteome</keyword>
<evidence type="ECO:0000313" key="2">
    <source>
        <dbReference type="EMBL" id="QSE92988.1"/>
    </source>
</evidence>
<evidence type="ECO:0000313" key="3">
    <source>
        <dbReference type="Proteomes" id="UP000662986"/>
    </source>
</evidence>
<feature type="domain" description="AB hydrolase-1" evidence="1">
    <location>
        <begin position="49"/>
        <end position="278"/>
    </location>
</feature>
<dbReference type="InterPro" id="IPR029058">
    <property type="entry name" value="AB_hydrolase_fold"/>
</dbReference>
<dbReference type="InterPro" id="IPR000073">
    <property type="entry name" value="AB_hydrolase_1"/>
</dbReference>
<keyword evidence="2" id="KW-0378">Hydrolase</keyword>
<dbReference type="InterPro" id="IPR050266">
    <property type="entry name" value="AB_hydrolase_sf"/>
</dbReference>